<proteinExistence type="inferred from homology"/>
<comment type="caution">
    <text evidence="16">The sequence shown here is derived from an EMBL/GenBank/DDBJ whole genome shotgun (WGS) entry which is preliminary data.</text>
</comment>
<evidence type="ECO:0000256" key="10">
    <source>
        <dbReference type="ARBA" id="ARBA00023004"/>
    </source>
</evidence>
<keyword evidence="17" id="KW-1185">Reference proteome</keyword>
<dbReference type="CDD" id="cd03431">
    <property type="entry name" value="NUDIX_DNA_Glycosylase_C-MutY"/>
    <property type="match status" value="1"/>
</dbReference>
<evidence type="ECO:0000256" key="7">
    <source>
        <dbReference type="ARBA" id="ARBA00022723"/>
    </source>
</evidence>
<dbReference type="GO" id="GO:0032357">
    <property type="term" value="F:oxidized purine DNA binding"/>
    <property type="evidence" value="ECO:0007669"/>
    <property type="project" value="TreeGrafter"/>
</dbReference>
<dbReference type="InterPro" id="IPR000445">
    <property type="entry name" value="HhH_motif"/>
</dbReference>
<evidence type="ECO:0000256" key="1">
    <source>
        <dbReference type="ARBA" id="ARBA00000843"/>
    </source>
</evidence>
<dbReference type="InterPro" id="IPR015797">
    <property type="entry name" value="NUDIX_hydrolase-like_dom_sf"/>
</dbReference>
<keyword evidence="6" id="KW-0004">4Fe-4S</keyword>
<dbReference type="GO" id="GO:0006298">
    <property type="term" value="P:mismatch repair"/>
    <property type="evidence" value="ECO:0007669"/>
    <property type="project" value="TreeGrafter"/>
</dbReference>
<dbReference type="AlphaFoldDB" id="A0AAJ0UFV0"/>
<dbReference type="GO" id="GO:0035485">
    <property type="term" value="F:adenine/guanine mispair binding"/>
    <property type="evidence" value="ECO:0007669"/>
    <property type="project" value="TreeGrafter"/>
</dbReference>
<evidence type="ECO:0000256" key="3">
    <source>
        <dbReference type="ARBA" id="ARBA00008343"/>
    </source>
</evidence>
<reference evidence="16" key="2">
    <citation type="journal article" date="2020" name="Microorganisms">
        <title>Osmotic Adaptation and Compatible Solute Biosynthesis of Phototrophic Bacteria as Revealed from Genome Analyses.</title>
        <authorList>
            <person name="Imhoff J.F."/>
            <person name="Rahn T."/>
            <person name="Kunzel S."/>
            <person name="Keller A."/>
            <person name="Neulinger S.C."/>
        </authorList>
    </citation>
    <scope>NUCLEOTIDE SEQUENCE</scope>
    <source>
        <strain evidence="16">DSM 4395</strain>
    </source>
</reference>
<gene>
    <name evidence="16" type="ORF">CCR82_09160</name>
</gene>
<dbReference type="PANTHER" id="PTHR42944">
    <property type="entry name" value="ADENINE DNA GLYCOSYLASE"/>
    <property type="match status" value="1"/>
</dbReference>
<comment type="function">
    <text evidence="2">Adenine glycosylase active on G-A mispairs. MutY also corrects error-prone DNA synthesis past GO lesions which are due to the oxidatively damaged form of guanine: 7,8-dihydro-8-oxoguanine (8-oxo-dGTP).</text>
</comment>
<sequence>MFADDFARRLLAWFDHHGRHDLPWQREATPYRVWISEIMLQQTQVAVVVPYFERFMARFPDLASLAAADLDEVLHRWSGLGYYARARHLHRTARLIVADHQGRFPQRIEALEALPGIGRSTAGAILSLALGQHHPILDGNCKRVLARCFAISGWPGHSAVLARLWALAEALTPVARVAAFNQAMMDLGATLCTRAKPACQACPLAERCQALARDAVSTYPAPKPRKQTPPRAVQLLLIRDPDDRLLLQRRPPVGIWGGLWTPPEIGLEESAEAWCRARLDASVLHLEKRPSRRHTFSHFQLEMRPVQVRLATQPTRVADEAAMTWIEPAAPGDLGLPAPIARLLTELGAETAIARQEEPG</sequence>
<dbReference type="GO" id="GO:0000701">
    <property type="term" value="F:purine-specific mismatch base pair DNA N-glycosylase activity"/>
    <property type="evidence" value="ECO:0007669"/>
    <property type="project" value="UniProtKB-EC"/>
</dbReference>
<dbReference type="FunFam" id="1.10.340.30:FF:000002">
    <property type="entry name" value="Adenine DNA glycosylase"/>
    <property type="match status" value="1"/>
</dbReference>
<dbReference type="RefSeq" id="WP_201245340.1">
    <property type="nucleotide sequence ID" value="NZ_NHSF01000056.1"/>
</dbReference>
<comment type="similarity">
    <text evidence="3 14">Belongs to the Nth/MutY family.</text>
</comment>
<dbReference type="Pfam" id="PF00730">
    <property type="entry name" value="HhH-GPD"/>
    <property type="match status" value="1"/>
</dbReference>
<dbReference type="Pfam" id="PF00633">
    <property type="entry name" value="HHH"/>
    <property type="match status" value="1"/>
</dbReference>
<evidence type="ECO:0000256" key="9">
    <source>
        <dbReference type="ARBA" id="ARBA00022801"/>
    </source>
</evidence>
<dbReference type="InterPro" id="IPR005760">
    <property type="entry name" value="A/G_AdeGlyc_MutY"/>
</dbReference>
<keyword evidence="12" id="KW-0234">DNA repair</keyword>
<dbReference type="SUPFAM" id="SSF55811">
    <property type="entry name" value="Nudix"/>
    <property type="match status" value="1"/>
</dbReference>
<evidence type="ECO:0000313" key="16">
    <source>
        <dbReference type="EMBL" id="MBK5930684.1"/>
    </source>
</evidence>
<dbReference type="InterPro" id="IPR011257">
    <property type="entry name" value="DNA_glycosylase"/>
</dbReference>
<dbReference type="GO" id="GO:0046872">
    <property type="term" value="F:metal ion binding"/>
    <property type="evidence" value="ECO:0007669"/>
    <property type="project" value="UniProtKB-UniRule"/>
</dbReference>
<dbReference type="PROSITE" id="PS01155">
    <property type="entry name" value="ENDONUCLEASE_III_2"/>
    <property type="match status" value="1"/>
</dbReference>
<dbReference type="GO" id="GO:0034039">
    <property type="term" value="F:8-oxo-7,8-dihydroguanine DNA N-glycosylase activity"/>
    <property type="evidence" value="ECO:0007669"/>
    <property type="project" value="TreeGrafter"/>
</dbReference>
<keyword evidence="8 14" id="KW-0227">DNA damage</keyword>
<dbReference type="InterPro" id="IPR004036">
    <property type="entry name" value="Endonuclease-III-like_CS2"/>
</dbReference>
<dbReference type="EMBL" id="NHSF01000056">
    <property type="protein sequence ID" value="MBK5930684.1"/>
    <property type="molecule type" value="Genomic_DNA"/>
</dbReference>
<evidence type="ECO:0000313" key="17">
    <source>
        <dbReference type="Proteomes" id="UP001296967"/>
    </source>
</evidence>
<evidence type="ECO:0000256" key="8">
    <source>
        <dbReference type="ARBA" id="ARBA00022763"/>
    </source>
</evidence>
<evidence type="ECO:0000256" key="2">
    <source>
        <dbReference type="ARBA" id="ARBA00002933"/>
    </source>
</evidence>
<dbReference type="GO" id="GO:0006284">
    <property type="term" value="P:base-excision repair"/>
    <property type="evidence" value="ECO:0007669"/>
    <property type="project" value="UniProtKB-UniRule"/>
</dbReference>
<evidence type="ECO:0000256" key="12">
    <source>
        <dbReference type="ARBA" id="ARBA00023204"/>
    </source>
</evidence>
<evidence type="ECO:0000256" key="13">
    <source>
        <dbReference type="ARBA" id="ARBA00023295"/>
    </source>
</evidence>
<dbReference type="InterPro" id="IPR023170">
    <property type="entry name" value="HhH_base_excis_C"/>
</dbReference>
<reference evidence="16" key="1">
    <citation type="submission" date="2017-05" db="EMBL/GenBank/DDBJ databases">
        <authorList>
            <person name="Imhoff J.F."/>
            <person name="Rahn T."/>
            <person name="Kuenzel S."/>
            <person name="Neulinger S.C."/>
        </authorList>
    </citation>
    <scope>NUCLEOTIDE SEQUENCE</scope>
    <source>
        <strain evidence="16">DSM 4395</strain>
    </source>
</reference>
<evidence type="ECO:0000256" key="4">
    <source>
        <dbReference type="ARBA" id="ARBA00012045"/>
    </source>
</evidence>
<evidence type="ECO:0000259" key="15">
    <source>
        <dbReference type="SMART" id="SM00478"/>
    </source>
</evidence>
<dbReference type="Gene3D" id="3.90.79.10">
    <property type="entry name" value="Nucleoside Triphosphate Pyrophosphohydrolase"/>
    <property type="match status" value="1"/>
</dbReference>
<evidence type="ECO:0000256" key="14">
    <source>
        <dbReference type="RuleBase" id="RU365096"/>
    </source>
</evidence>
<dbReference type="NCBIfam" id="TIGR01084">
    <property type="entry name" value="mutY"/>
    <property type="match status" value="1"/>
</dbReference>
<evidence type="ECO:0000256" key="6">
    <source>
        <dbReference type="ARBA" id="ARBA00022485"/>
    </source>
</evidence>
<feature type="domain" description="HhH-GPD" evidence="15">
    <location>
        <begin position="39"/>
        <end position="190"/>
    </location>
</feature>
<dbReference type="SMART" id="SM00478">
    <property type="entry name" value="ENDO3c"/>
    <property type="match status" value="1"/>
</dbReference>
<dbReference type="GO" id="GO:0051539">
    <property type="term" value="F:4 iron, 4 sulfur cluster binding"/>
    <property type="evidence" value="ECO:0007669"/>
    <property type="project" value="UniProtKB-UniRule"/>
</dbReference>
<keyword evidence="11" id="KW-0411">Iron-sulfur</keyword>
<dbReference type="PROSITE" id="PS00764">
    <property type="entry name" value="ENDONUCLEASE_III_1"/>
    <property type="match status" value="1"/>
</dbReference>
<keyword evidence="7" id="KW-0479">Metal-binding</keyword>
<dbReference type="InterPro" id="IPR044298">
    <property type="entry name" value="MIG/MutY"/>
</dbReference>
<accession>A0AAJ0UFV0</accession>
<protein>
    <recommendedName>
        <fullName evidence="5 14">Adenine DNA glycosylase</fullName>
        <ecNumber evidence="4 14">3.2.2.31</ecNumber>
    </recommendedName>
</protein>
<dbReference type="Proteomes" id="UP001296967">
    <property type="component" value="Unassembled WGS sequence"/>
</dbReference>
<dbReference type="InterPro" id="IPR029119">
    <property type="entry name" value="MutY_C"/>
</dbReference>
<dbReference type="SUPFAM" id="SSF48150">
    <property type="entry name" value="DNA-glycosylase"/>
    <property type="match status" value="1"/>
</dbReference>
<dbReference type="NCBIfam" id="NF008132">
    <property type="entry name" value="PRK10880.1"/>
    <property type="match status" value="1"/>
</dbReference>
<dbReference type="Gene3D" id="1.10.1670.10">
    <property type="entry name" value="Helix-hairpin-Helix base-excision DNA repair enzymes (C-terminal)"/>
    <property type="match status" value="1"/>
</dbReference>
<name>A0AAJ0UFV0_HALSE</name>
<evidence type="ECO:0000256" key="11">
    <source>
        <dbReference type="ARBA" id="ARBA00023014"/>
    </source>
</evidence>
<dbReference type="InterPro" id="IPR004035">
    <property type="entry name" value="Endouclease-III_FeS-bd_BS"/>
</dbReference>
<dbReference type="Gene3D" id="1.10.340.30">
    <property type="entry name" value="Hypothetical protein, domain 2"/>
    <property type="match status" value="1"/>
</dbReference>
<dbReference type="PANTHER" id="PTHR42944:SF1">
    <property type="entry name" value="ADENINE DNA GLYCOSYLASE"/>
    <property type="match status" value="1"/>
</dbReference>
<comment type="cofactor">
    <cofactor evidence="14">
        <name>[4Fe-4S] cluster</name>
        <dbReference type="ChEBI" id="CHEBI:49883"/>
    </cofactor>
    <text evidence="14">Binds 1 [4Fe-4S] cluster.</text>
</comment>
<dbReference type="CDD" id="cd00056">
    <property type="entry name" value="ENDO3c"/>
    <property type="match status" value="1"/>
</dbReference>
<organism evidence="16 17">
    <name type="scientific">Halochromatium salexigens</name>
    <name type="common">Chromatium salexigens</name>
    <dbReference type="NCBI Taxonomy" id="49447"/>
    <lineage>
        <taxon>Bacteria</taxon>
        <taxon>Pseudomonadati</taxon>
        <taxon>Pseudomonadota</taxon>
        <taxon>Gammaproteobacteria</taxon>
        <taxon>Chromatiales</taxon>
        <taxon>Chromatiaceae</taxon>
        <taxon>Halochromatium</taxon>
    </lineage>
</organism>
<keyword evidence="13 14" id="KW-0326">Glycosidase</keyword>
<comment type="catalytic activity">
    <reaction evidence="1 14">
        <text>Hydrolyzes free adenine bases from 7,8-dihydro-8-oxoguanine:adenine mismatched double-stranded DNA, leaving an apurinic site.</text>
        <dbReference type="EC" id="3.2.2.31"/>
    </reaction>
</comment>
<dbReference type="Pfam" id="PF14815">
    <property type="entry name" value="NUDIX_4"/>
    <property type="match status" value="1"/>
</dbReference>
<keyword evidence="9" id="KW-0378">Hydrolase</keyword>
<keyword evidence="10 14" id="KW-0408">Iron</keyword>
<evidence type="ECO:0000256" key="5">
    <source>
        <dbReference type="ARBA" id="ARBA00022023"/>
    </source>
</evidence>
<dbReference type="InterPro" id="IPR003265">
    <property type="entry name" value="HhH-GPD_domain"/>
</dbReference>
<dbReference type="EC" id="3.2.2.31" evidence="4 14"/>